<evidence type="ECO:0000313" key="2">
    <source>
        <dbReference type="Proteomes" id="UP001177021"/>
    </source>
</evidence>
<dbReference type="EMBL" id="CASHSV030000034">
    <property type="protein sequence ID" value="CAJ2642839.1"/>
    <property type="molecule type" value="Genomic_DNA"/>
</dbReference>
<comment type="caution">
    <text evidence="1">The sequence shown here is derived from an EMBL/GenBank/DDBJ whole genome shotgun (WGS) entry which is preliminary data.</text>
</comment>
<organism evidence="1 2">
    <name type="scientific">Trifolium pratense</name>
    <name type="common">Red clover</name>
    <dbReference type="NCBI Taxonomy" id="57577"/>
    <lineage>
        <taxon>Eukaryota</taxon>
        <taxon>Viridiplantae</taxon>
        <taxon>Streptophyta</taxon>
        <taxon>Embryophyta</taxon>
        <taxon>Tracheophyta</taxon>
        <taxon>Spermatophyta</taxon>
        <taxon>Magnoliopsida</taxon>
        <taxon>eudicotyledons</taxon>
        <taxon>Gunneridae</taxon>
        <taxon>Pentapetalae</taxon>
        <taxon>rosids</taxon>
        <taxon>fabids</taxon>
        <taxon>Fabales</taxon>
        <taxon>Fabaceae</taxon>
        <taxon>Papilionoideae</taxon>
        <taxon>50 kb inversion clade</taxon>
        <taxon>NPAAA clade</taxon>
        <taxon>Hologalegina</taxon>
        <taxon>IRL clade</taxon>
        <taxon>Trifolieae</taxon>
        <taxon>Trifolium</taxon>
    </lineage>
</organism>
<name>A0ACB0JCP3_TRIPR</name>
<proteinExistence type="predicted"/>
<protein>
    <submittedName>
        <fullName evidence="1">Uncharacterized protein</fullName>
    </submittedName>
</protein>
<sequence length="626" mass="70398">MEAPPFSNSEEDESLFEYLNSLSPLKTKKRVEASQTLNSLGMDYSLLASPDATIYEESTVLMRHLNYILNTSEPQVSSEEALTDPAHACHYSLESSSQHTKIELPQAMQYNPCSSEQRPLISTEEAKWALELLGKQVPNGTDVQDDYMEDSVEGGTYIREVGQVEANIEGADCDYNNLISITQFVNLLPQSTTNSNYKMQTVEPVASSSYPSEPIAATDRNQTWNNLANVALRDSNPIARGVDELACIMRPYQSYQPEMSSLQRNNYVYTSKSDEMNAIIKENPLLPRKNTSDLQMCVLPRNDFYLNVHPALNNYKAIDNEKMSSIRKPESPSCTSSLHFSASQVHHLSPVPAPTERHLEPSENDDFTKSSVHIPGKDFCRSCNPDLMSRVQFNELTNKLFDQNMKKTSKVKSKDLIGLVSSGSEHEMEGESADTNTNVRLYRKWSDLTGKGRKYRSCRCRKSRCLKDYCECFAFGVSCIGLCQCQDCMNNKSDLTGEEEACKQCRCITSNYLIPNCECFSAGVYCTGHCSCKHCLNNGDNEDTILQARRKNDPKVEDRSSFQKRGCVCNKTSCQMKKCKCFKDGVGCSPICKCQGCKNIHGRRKDSTAETKSELEETEAIQIFWL</sequence>
<evidence type="ECO:0000313" key="1">
    <source>
        <dbReference type="EMBL" id="CAJ2642839.1"/>
    </source>
</evidence>
<keyword evidence="2" id="KW-1185">Reference proteome</keyword>
<reference evidence="1" key="1">
    <citation type="submission" date="2023-10" db="EMBL/GenBank/DDBJ databases">
        <authorList>
            <person name="Rodriguez Cubillos JULIANA M."/>
            <person name="De Vega J."/>
        </authorList>
    </citation>
    <scope>NUCLEOTIDE SEQUENCE</scope>
</reference>
<gene>
    <name evidence="1" type="ORF">MILVUS5_LOCUS12228</name>
</gene>
<dbReference type="Proteomes" id="UP001177021">
    <property type="component" value="Unassembled WGS sequence"/>
</dbReference>
<accession>A0ACB0JCP3</accession>